<keyword evidence="8" id="KW-0414">Isoprene biosynthesis</keyword>
<evidence type="ECO:0000313" key="11">
    <source>
        <dbReference type="EMBL" id="ADN51140.1"/>
    </source>
</evidence>
<dbReference type="OrthoDB" id="15328at2157"/>
<evidence type="ECO:0000256" key="8">
    <source>
        <dbReference type="ARBA" id="ARBA00023229"/>
    </source>
</evidence>
<dbReference type="InterPro" id="IPR036393">
    <property type="entry name" value="AceGlu_kinase-like_sf"/>
</dbReference>
<reference evidence="11 12" key="1">
    <citation type="journal article" date="2010" name="Stand. Genomic Sci.">
        <title>Complete genome sequence of Vulcanisaeta distributa type strain (IC-017).</title>
        <authorList>
            <person name="Mavromatis K."/>
            <person name="Sikorski J."/>
            <person name="Pabst E."/>
            <person name="Teshima H."/>
            <person name="Lapidus A."/>
            <person name="Lucas S."/>
            <person name="Nolan M."/>
            <person name="Glavina Del Rio T."/>
            <person name="Cheng J.F."/>
            <person name="Bruce D."/>
            <person name="Goodwin L."/>
            <person name="Pitluck S."/>
            <person name="Liolios K."/>
            <person name="Ivanova N."/>
            <person name="Mikhailova N."/>
            <person name="Pati A."/>
            <person name="Chen A."/>
            <person name="Palaniappan K."/>
            <person name="Land M."/>
            <person name="Hauser L."/>
            <person name="Chang Y.J."/>
            <person name="Jeffries C.D."/>
            <person name="Rohde M."/>
            <person name="Spring S."/>
            <person name="Goker M."/>
            <person name="Wirth R."/>
            <person name="Woyke T."/>
            <person name="Bristow J."/>
            <person name="Eisen J.A."/>
            <person name="Markowitz V."/>
            <person name="Hugenholtz P."/>
            <person name="Klenk H.P."/>
            <person name="Kyrpides N.C."/>
        </authorList>
    </citation>
    <scope>NUCLEOTIDE SEQUENCE [LARGE SCALE GENOMIC DNA]</scope>
    <source>
        <strain evidence="12">DSM 14429 / JCM 11212 / NBRC 100878 / IC-017</strain>
    </source>
</reference>
<dbReference type="EC" id="2.7.4.26" evidence="2"/>
<sequence>MRLFMIKLGGSAISDKSRPLSYREDWVRKLGTLLVKEFKTGNRFILVHGGGSFAHPMALAYGLNRYRDHDQLIGVSLTSAVLNILSMKITLTLTLVGLPIYPLRTGSIYIIKDGKPHLLIEPMHIIELIERGVVPMLYGDVVASDEDFSIISGDDIMLDLGSKLRPSASIFLTDVPGILDTNGDVIKQLTKASIVNERSTYHIDVTGGLMKKIQSAMELARYTRTYLCAIWDLESISRILHDEEPSKCTRFLSD</sequence>
<reference evidence="12" key="2">
    <citation type="journal article" date="2010" name="Stand. Genomic Sci.">
        <title>Complete genome sequence of Vulcanisaeta distributa type strain (IC-017T).</title>
        <authorList>
            <person name="Mavromatis K."/>
            <person name="Sikorski J."/>
            <person name="Pabst E."/>
            <person name="Teshima H."/>
            <person name="Lapidus A."/>
            <person name="Lucas S."/>
            <person name="Nolan M."/>
            <person name="Glavina Del Rio T."/>
            <person name="Cheng J."/>
            <person name="Bruce D."/>
            <person name="Goodwin L."/>
            <person name="Pitluck S."/>
            <person name="Liolios K."/>
            <person name="Ivanova N."/>
            <person name="Mikhailova N."/>
            <person name="Pati A."/>
            <person name="Chen A."/>
            <person name="Palaniappan K."/>
            <person name="Land M."/>
            <person name="Hauser L."/>
            <person name="Chang Y."/>
            <person name="Jeffries C."/>
            <person name="Rohde M."/>
            <person name="Spring S."/>
            <person name="Goker M."/>
            <person name="Wirth R."/>
            <person name="Woyke T."/>
            <person name="Bristow J."/>
            <person name="Eisen J."/>
            <person name="Markowitz V."/>
            <person name="Hugenholtz P."/>
            <person name="Klenk H."/>
            <person name="Kyrpides N."/>
        </authorList>
    </citation>
    <scope>NUCLEOTIDE SEQUENCE [LARGE SCALE GENOMIC DNA]</scope>
    <source>
        <strain evidence="12">DSM 14429 / JCM 11212 / NBRC 100878 / IC-017</strain>
    </source>
</reference>
<name>E1QUM1_VULDI</name>
<evidence type="ECO:0000256" key="9">
    <source>
        <dbReference type="ARBA" id="ARBA00049063"/>
    </source>
</evidence>
<dbReference type="PANTHER" id="PTHR43654:SF1">
    <property type="entry name" value="ISOPENTENYL PHOSPHATE KINASE"/>
    <property type="match status" value="1"/>
</dbReference>
<keyword evidence="6 11" id="KW-0418">Kinase</keyword>
<comment type="similarity">
    <text evidence="1">Belongs to the isopentenyl phosphate kinase family.</text>
</comment>
<evidence type="ECO:0000256" key="6">
    <source>
        <dbReference type="ARBA" id="ARBA00022777"/>
    </source>
</evidence>
<evidence type="ECO:0000256" key="7">
    <source>
        <dbReference type="ARBA" id="ARBA00022840"/>
    </source>
</evidence>
<evidence type="ECO:0000256" key="2">
    <source>
        <dbReference type="ARBA" id="ARBA00012908"/>
    </source>
</evidence>
<dbReference type="GO" id="GO:0102043">
    <property type="term" value="F:isopentenyl phosphate kinase activity"/>
    <property type="evidence" value="ECO:0007669"/>
    <property type="project" value="UniProtKB-EC"/>
</dbReference>
<dbReference type="Proteomes" id="UP000006681">
    <property type="component" value="Chromosome"/>
</dbReference>
<dbReference type="NCBIfam" id="NF040647">
    <property type="entry name" value="IPPK_Arch"/>
    <property type="match status" value="1"/>
</dbReference>
<protein>
    <recommendedName>
        <fullName evidence="3">Isopentenyl phosphate kinase</fullName>
        <ecNumber evidence="2">2.7.4.26</ecNumber>
    </recommendedName>
</protein>
<dbReference type="Pfam" id="PF00696">
    <property type="entry name" value="AA_kinase"/>
    <property type="match status" value="1"/>
</dbReference>
<evidence type="ECO:0000256" key="1">
    <source>
        <dbReference type="ARBA" id="ARBA00010540"/>
    </source>
</evidence>
<dbReference type="KEGG" id="vdi:Vdis_1766"/>
<dbReference type="InterPro" id="IPR024192">
    <property type="entry name" value="Fosfomycin_R_FomA-type"/>
</dbReference>
<dbReference type="GO" id="GO:0016301">
    <property type="term" value="F:kinase activity"/>
    <property type="evidence" value="ECO:0007669"/>
    <property type="project" value="UniProtKB-KW"/>
</dbReference>
<dbReference type="eggNOG" id="arCOG00860">
    <property type="taxonomic scope" value="Archaea"/>
</dbReference>
<comment type="catalytic activity">
    <reaction evidence="9">
        <text>isopentenyl phosphate + ATP = isopentenyl diphosphate + ADP</text>
        <dbReference type="Rhea" id="RHEA:33963"/>
        <dbReference type="ChEBI" id="CHEBI:30616"/>
        <dbReference type="ChEBI" id="CHEBI:65078"/>
        <dbReference type="ChEBI" id="CHEBI:128769"/>
        <dbReference type="ChEBI" id="CHEBI:456216"/>
        <dbReference type="EC" id="2.7.4.26"/>
    </reaction>
</comment>
<dbReference type="SUPFAM" id="SSF53633">
    <property type="entry name" value="Carbamate kinase-like"/>
    <property type="match status" value="1"/>
</dbReference>
<gene>
    <name evidence="11" type="ordered locus">Vdis_1766</name>
</gene>
<evidence type="ECO:0000256" key="3">
    <source>
        <dbReference type="ARBA" id="ARBA00017267"/>
    </source>
</evidence>
<keyword evidence="7" id="KW-0067">ATP-binding</keyword>
<dbReference type="EMBL" id="CP002100">
    <property type="protein sequence ID" value="ADN51140.1"/>
    <property type="molecule type" value="Genomic_DNA"/>
</dbReference>
<dbReference type="HOGENOM" id="CLU_070213_0_0_2"/>
<evidence type="ECO:0000256" key="4">
    <source>
        <dbReference type="ARBA" id="ARBA00022679"/>
    </source>
</evidence>
<keyword evidence="5" id="KW-0547">Nucleotide-binding</keyword>
<keyword evidence="4" id="KW-0808">Transferase</keyword>
<evidence type="ECO:0000256" key="5">
    <source>
        <dbReference type="ARBA" id="ARBA00022741"/>
    </source>
</evidence>
<evidence type="ECO:0000313" key="12">
    <source>
        <dbReference type="Proteomes" id="UP000006681"/>
    </source>
</evidence>
<accession>E1QUM1</accession>
<dbReference type="AlphaFoldDB" id="E1QUM1"/>
<dbReference type="GO" id="GO:0005829">
    <property type="term" value="C:cytosol"/>
    <property type="evidence" value="ECO:0007669"/>
    <property type="project" value="TreeGrafter"/>
</dbReference>
<dbReference type="Gene3D" id="3.40.1160.10">
    <property type="entry name" value="Acetylglutamate kinase-like"/>
    <property type="match status" value="1"/>
</dbReference>
<keyword evidence="12" id="KW-1185">Reference proteome</keyword>
<proteinExistence type="inferred from homology"/>
<dbReference type="GO" id="GO:0005524">
    <property type="term" value="F:ATP binding"/>
    <property type="evidence" value="ECO:0007669"/>
    <property type="project" value="UniProtKB-KW"/>
</dbReference>
<dbReference type="InterPro" id="IPR001048">
    <property type="entry name" value="Asp/Glu/Uridylate_kinase"/>
</dbReference>
<dbReference type="STRING" id="572478.Vdis_1766"/>
<evidence type="ECO:0000259" key="10">
    <source>
        <dbReference type="Pfam" id="PF00696"/>
    </source>
</evidence>
<dbReference type="PANTHER" id="PTHR43654">
    <property type="entry name" value="GLUTAMATE 5-KINASE"/>
    <property type="match status" value="1"/>
</dbReference>
<organism evidence="11 12">
    <name type="scientific">Vulcanisaeta distributa (strain DSM 14429 / JCM 11212 / NBRC 100878 / IC-017)</name>
    <dbReference type="NCBI Taxonomy" id="572478"/>
    <lineage>
        <taxon>Archaea</taxon>
        <taxon>Thermoproteota</taxon>
        <taxon>Thermoprotei</taxon>
        <taxon>Thermoproteales</taxon>
        <taxon>Thermoproteaceae</taxon>
        <taxon>Vulcanisaeta</taxon>
    </lineage>
</organism>
<feature type="domain" description="Aspartate/glutamate/uridylate kinase" evidence="10">
    <location>
        <begin position="4"/>
        <end position="221"/>
    </location>
</feature>
<dbReference type="GO" id="GO:0016114">
    <property type="term" value="P:terpenoid biosynthetic process"/>
    <property type="evidence" value="ECO:0007669"/>
    <property type="project" value="TreeGrafter"/>
</dbReference>